<dbReference type="PANTHER" id="PTHR30061:SF50">
    <property type="entry name" value="MALTOSE_MALTODEXTRIN-BINDING PERIPLASMIC PROTEIN"/>
    <property type="match status" value="1"/>
</dbReference>
<dbReference type="Proteomes" id="UP001500751">
    <property type="component" value="Unassembled WGS sequence"/>
</dbReference>
<keyword evidence="5" id="KW-1185">Reference proteome</keyword>
<dbReference type="InterPro" id="IPR006059">
    <property type="entry name" value="SBP"/>
</dbReference>
<dbReference type="Pfam" id="PF01547">
    <property type="entry name" value="SBP_bac_1"/>
    <property type="match status" value="1"/>
</dbReference>
<evidence type="ECO:0000256" key="3">
    <source>
        <dbReference type="ARBA" id="ARBA00022729"/>
    </source>
</evidence>
<evidence type="ECO:0008006" key="6">
    <source>
        <dbReference type="Google" id="ProtNLM"/>
    </source>
</evidence>
<evidence type="ECO:0000256" key="1">
    <source>
        <dbReference type="ARBA" id="ARBA00008520"/>
    </source>
</evidence>
<dbReference type="EMBL" id="BAAAQN010000051">
    <property type="protein sequence ID" value="GAA2051432.1"/>
    <property type="molecule type" value="Genomic_DNA"/>
</dbReference>
<sequence length="306" mass="33273">MADAFHAAHPDITIDIQLTPNADYWQYGMPKDFDTVGLWYNKKLFDAAGVKYPDATWTWQNVIDAVQKLTDPGKGVWGIASPDWTQENLFNTILQAGGSIIGADKKKSGFDDPKTLAGLQYALDFVTKYKVSPTAQQMTDTQPDQLFASGKAAMFADGDYDLPEYKAAGLDADVAPLPAGPDGKHATVINGLANVVYAKTKHPAAAWEWVEYLGSKEANEIQAKTGTVIPAYNGLSADWVASAPQYHLQTFIDQLDVAVPYPVSKNTAAWTKPMQDTLDQIWGGKLDVQTGAKQIADQMNAALAKE</sequence>
<keyword evidence="2" id="KW-0813">Transport</keyword>
<dbReference type="CDD" id="cd13585">
    <property type="entry name" value="PBP2_TMBP_like"/>
    <property type="match status" value="1"/>
</dbReference>
<evidence type="ECO:0000256" key="2">
    <source>
        <dbReference type="ARBA" id="ARBA00022448"/>
    </source>
</evidence>
<name>A0ABN2V5A9_9ACTN</name>
<comment type="caution">
    <text evidence="4">The sequence shown here is derived from an EMBL/GenBank/DDBJ whole genome shotgun (WGS) entry which is preliminary data.</text>
</comment>
<dbReference type="RefSeq" id="WP_344669794.1">
    <property type="nucleotide sequence ID" value="NZ_BAAAQN010000051.1"/>
</dbReference>
<dbReference type="Gene3D" id="3.40.190.10">
    <property type="entry name" value="Periplasmic binding protein-like II"/>
    <property type="match status" value="1"/>
</dbReference>
<dbReference type="PANTHER" id="PTHR30061">
    <property type="entry name" value="MALTOSE-BINDING PERIPLASMIC PROTEIN"/>
    <property type="match status" value="1"/>
</dbReference>
<organism evidence="4 5">
    <name type="scientific">Catenulispora yoronensis</name>
    <dbReference type="NCBI Taxonomy" id="450799"/>
    <lineage>
        <taxon>Bacteria</taxon>
        <taxon>Bacillati</taxon>
        <taxon>Actinomycetota</taxon>
        <taxon>Actinomycetes</taxon>
        <taxon>Catenulisporales</taxon>
        <taxon>Catenulisporaceae</taxon>
        <taxon>Catenulispora</taxon>
    </lineage>
</organism>
<accession>A0ABN2V5A9</accession>
<evidence type="ECO:0000313" key="4">
    <source>
        <dbReference type="EMBL" id="GAA2051432.1"/>
    </source>
</evidence>
<gene>
    <name evidence="4" type="ORF">GCM10009839_67970</name>
</gene>
<reference evidence="4 5" key="1">
    <citation type="journal article" date="2019" name="Int. J. Syst. Evol. Microbiol.">
        <title>The Global Catalogue of Microorganisms (GCM) 10K type strain sequencing project: providing services to taxonomists for standard genome sequencing and annotation.</title>
        <authorList>
            <consortium name="The Broad Institute Genomics Platform"/>
            <consortium name="The Broad Institute Genome Sequencing Center for Infectious Disease"/>
            <person name="Wu L."/>
            <person name="Ma J."/>
        </authorList>
    </citation>
    <scope>NUCLEOTIDE SEQUENCE [LARGE SCALE GENOMIC DNA]</scope>
    <source>
        <strain evidence="4 5">JCM 16014</strain>
    </source>
</reference>
<evidence type="ECO:0000313" key="5">
    <source>
        <dbReference type="Proteomes" id="UP001500751"/>
    </source>
</evidence>
<keyword evidence="3" id="KW-0732">Signal</keyword>
<proteinExistence type="inferred from homology"/>
<comment type="similarity">
    <text evidence="1">Belongs to the bacterial solute-binding protein 1 family.</text>
</comment>
<protein>
    <recommendedName>
        <fullName evidence="6">Sugar ABC transporter substrate-binding protein</fullName>
    </recommendedName>
</protein>
<dbReference type="SUPFAM" id="SSF53850">
    <property type="entry name" value="Periplasmic binding protein-like II"/>
    <property type="match status" value="1"/>
</dbReference>